<feature type="compositionally biased region" description="Basic and acidic residues" evidence="20">
    <location>
        <begin position="572"/>
        <end position="616"/>
    </location>
</feature>
<dbReference type="Pfam" id="PF00443">
    <property type="entry name" value="UCH"/>
    <property type="match status" value="1"/>
</dbReference>
<evidence type="ECO:0000256" key="18">
    <source>
        <dbReference type="ARBA" id="ARBA00066221"/>
    </source>
</evidence>
<feature type="compositionally biased region" description="Acidic residues" evidence="20">
    <location>
        <begin position="500"/>
        <end position="510"/>
    </location>
</feature>
<dbReference type="InterPro" id="IPR001607">
    <property type="entry name" value="Znf_UBP"/>
</dbReference>
<dbReference type="Gene3D" id="3.90.70.10">
    <property type="entry name" value="Cysteine proteinases"/>
    <property type="match status" value="2"/>
</dbReference>
<keyword evidence="17" id="KW-0131">Cell cycle</keyword>
<dbReference type="GO" id="GO:0006508">
    <property type="term" value="P:proteolysis"/>
    <property type="evidence" value="ECO:0007669"/>
    <property type="project" value="UniProtKB-KW"/>
</dbReference>
<evidence type="ECO:0000256" key="15">
    <source>
        <dbReference type="ARBA" id="ARBA00023163"/>
    </source>
</evidence>
<comment type="catalytic activity">
    <reaction evidence="1">
        <text>Thiol-dependent hydrolysis of ester, thioester, amide, peptide and isopeptide bonds formed by the C-terminal Gly of ubiquitin (a 76-residue protein attached to proteins as an intracellular targeting signal).</text>
        <dbReference type="EC" id="3.4.19.12"/>
    </reaction>
</comment>
<dbReference type="FunFam" id="3.90.70.10:FF:000045">
    <property type="entry name" value="Ubiquitin carboxyl-terminal hydrolase 16"/>
    <property type="match status" value="1"/>
</dbReference>
<evidence type="ECO:0000256" key="11">
    <source>
        <dbReference type="ARBA" id="ARBA00022833"/>
    </source>
</evidence>
<sequence>MMTYRCGREAAGWRGKENTLVTWRGSIAAEWRDCSPGELATRVLLRPRFLFTCSKILTLLFNPESTARKSSFFPSKAIRVLLCNGIMVKKKVKNIPVQDSSDTGPACSHLRKAVEEGPVKKALVNVDWTICQDCPVDNKEKDGSEEESVESSQIWLCLKCGNRGCGRYSTHQHALNHYNKPRSVPHCVVLSMETWGVWCYACDVEVPFTNTSRLGQLVEYIQRKSKSSVKTLNSVLTEQDVCTSEKVEETIKSRTSENMEEDPNKISKGDKAVHTLSNNQEPTVKGLSNLGNTCFFNAVMQNLSQTPTLRELLTEVKLPQSVTVALPDSSLQELNLNQSPGPLTLAMSQFLTEMQETKKGVVTPKEVFTQVCKKAIRFKGYQQQDSQELLRYLLDGMRGEEIQRIRVAMTKELHGISENQDEEEIKKKIKDCEKRRAFPNFVDRLFGGELTSTIMCEECHTVSLVHEPFLDLSLPVLDDVLSRKVSPKTSKNFGGKKPQEEDDDDEDDDDSYVKEKSEGTGTSKHLQKKAKKQAKKQAKNQRRQQKFENKTVLFNNLCATQKEDDSGNEESVSDKPESETNPKQDANGHSDNLDTVSREDNANLESDSKGQTEHSAENTVTSEEIVGASSALCKEKLESNTDIEIGNPENNMDIGNLERKADVDVGILENNSELGVKVLETGNEIHVRNLENGTEMAVGNLENNTESAAFLENGSTGCLNTDTSELQDESSHVQLDGNKPCTEQFNEEDQLTENLNRLNLGPVINPSEIELEIIDEPPEAHVYEVVMEDPKTAFCTLADRLDLPLDECTVLRCLSQFTHKENLTGNNQLLCNMCTRKHASKPKNNIKGDKKFVYTNAKKQMLISDPPPILTLHLKRFQQNGFNLHKINKHIKFPELIDLAPFCTVKCKNIPKGESRLLYSLYGVIEHSGTMRSGHYTAYVKLRNPNSRFYDLVLRSEIPEESNIEPTRGPWYHISDSHVQAVPLSKVLNSQAYLLFYERIL</sequence>
<evidence type="ECO:0000256" key="17">
    <source>
        <dbReference type="ARBA" id="ARBA00023306"/>
    </source>
</evidence>
<dbReference type="PROSITE" id="PS50235">
    <property type="entry name" value="USP_3"/>
    <property type="match status" value="1"/>
</dbReference>
<dbReference type="GO" id="GO:0008270">
    <property type="term" value="F:zinc ion binding"/>
    <property type="evidence" value="ECO:0007669"/>
    <property type="project" value="UniProtKB-KW"/>
</dbReference>
<dbReference type="EMBL" id="OW240912">
    <property type="protein sequence ID" value="CAH2219320.1"/>
    <property type="molecule type" value="Genomic_DNA"/>
</dbReference>
<evidence type="ECO:0000256" key="9">
    <source>
        <dbReference type="ARBA" id="ARBA00022801"/>
    </source>
</evidence>
<keyword evidence="5" id="KW-0479">Metal-binding</keyword>
<dbReference type="Pfam" id="PF02148">
    <property type="entry name" value="zf-UBP"/>
    <property type="match status" value="1"/>
</dbReference>
<keyword evidence="9 23" id="KW-0378">Hydrolase</keyword>
<evidence type="ECO:0000256" key="5">
    <source>
        <dbReference type="ARBA" id="ARBA00022723"/>
    </source>
</evidence>
<dbReference type="FunFam" id="3.90.70.10:FF:000102">
    <property type="entry name" value="Ubiquitinyl hydrolase 1"/>
    <property type="match status" value="1"/>
</dbReference>
<gene>
    <name evidence="23" type="ORF">PECUL_23A048695</name>
</gene>
<dbReference type="InterPro" id="IPR018200">
    <property type="entry name" value="USP_CS"/>
</dbReference>
<keyword evidence="11" id="KW-0862">Zinc</keyword>
<evidence type="ECO:0000256" key="3">
    <source>
        <dbReference type="ARBA" id="ARBA00022618"/>
    </source>
</evidence>
<keyword evidence="6 19" id="KW-0863">Zinc-finger</keyword>
<accession>A0AAD1QY32</accession>
<evidence type="ECO:0000313" key="24">
    <source>
        <dbReference type="Proteomes" id="UP001295444"/>
    </source>
</evidence>
<feature type="region of interest" description="Disordered" evidence="20">
    <location>
        <begin position="485"/>
        <end position="624"/>
    </location>
</feature>
<keyword evidence="15" id="KW-0804">Transcription</keyword>
<dbReference type="PANTHER" id="PTHR21646">
    <property type="entry name" value="UBIQUITIN CARBOXYL-TERMINAL HYDROLASE"/>
    <property type="match status" value="1"/>
</dbReference>
<dbReference type="SUPFAM" id="SSF54001">
    <property type="entry name" value="Cysteine proteinases"/>
    <property type="match status" value="1"/>
</dbReference>
<feature type="domain" description="UBP-type" evidence="22">
    <location>
        <begin position="105"/>
        <end position="225"/>
    </location>
</feature>
<keyword evidence="13" id="KW-0805">Transcription regulation</keyword>
<dbReference type="InterPro" id="IPR001394">
    <property type="entry name" value="Peptidase_C19_UCH"/>
</dbReference>
<dbReference type="PROSITE" id="PS00972">
    <property type="entry name" value="USP_1"/>
    <property type="match status" value="1"/>
</dbReference>
<dbReference type="InterPro" id="IPR013083">
    <property type="entry name" value="Znf_RING/FYVE/PHD"/>
</dbReference>
<organism evidence="23 24">
    <name type="scientific">Pelobates cultripes</name>
    <name type="common">Western spadefoot toad</name>
    <dbReference type="NCBI Taxonomy" id="61616"/>
    <lineage>
        <taxon>Eukaryota</taxon>
        <taxon>Metazoa</taxon>
        <taxon>Chordata</taxon>
        <taxon>Craniata</taxon>
        <taxon>Vertebrata</taxon>
        <taxon>Euteleostomi</taxon>
        <taxon>Amphibia</taxon>
        <taxon>Batrachia</taxon>
        <taxon>Anura</taxon>
        <taxon>Pelobatoidea</taxon>
        <taxon>Pelobatidae</taxon>
        <taxon>Pelobates</taxon>
    </lineage>
</organism>
<dbReference type="FunFam" id="3.30.40.10:FF:000147">
    <property type="entry name" value="Ubiquitin carboxyl-terminal hydrolase 16"/>
    <property type="match status" value="1"/>
</dbReference>
<evidence type="ECO:0000256" key="13">
    <source>
        <dbReference type="ARBA" id="ARBA00023015"/>
    </source>
</evidence>
<dbReference type="InterPro" id="IPR050185">
    <property type="entry name" value="Ub_carboxyl-term_hydrolase"/>
</dbReference>
<dbReference type="PROSITE" id="PS00973">
    <property type="entry name" value="USP_2"/>
    <property type="match status" value="1"/>
</dbReference>
<feature type="region of interest" description="Disordered" evidence="20">
    <location>
        <begin position="247"/>
        <end position="270"/>
    </location>
</feature>
<keyword evidence="7" id="KW-0498">Mitosis</keyword>
<evidence type="ECO:0000256" key="6">
    <source>
        <dbReference type="ARBA" id="ARBA00022771"/>
    </source>
</evidence>
<keyword evidence="24" id="KW-1185">Reference proteome</keyword>
<dbReference type="Gene3D" id="3.30.40.10">
    <property type="entry name" value="Zinc/RING finger domain, C3HC4 (zinc finger)"/>
    <property type="match status" value="1"/>
</dbReference>
<evidence type="ECO:0000313" key="23">
    <source>
        <dbReference type="EMBL" id="CAH2219320.1"/>
    </source>
</evidence>
<dbReference type="CDD" id="cd02667">
    <property type="entry name" value="Peptidase_C19K"/>
    <property type="match status" value="1"/>
</dbReference>
<dbReference type="InterPro" id="IPR038765">
    <property type="entry name" value="Papain-like_cys_pep_sf"/>
</dbReference>
<evidence type="ECO:0000259" key="22">
    <source>
        <dbReference type="PROSITE" id="PS50271"/>
    </source>
</evidence>
<dbReference type="GO" id="GO:0016579">
    <property type="term" value="P:protein deubiquitination"/>
    <property type="evidence" value="ECO:0007669"/>
    <property type="project" value="InterPro"/>
</dbReference>
<keyword evidence="14" id="KW-0010">Activator</keyword>
<dbReference type="EC" id="3.4.19.12" evidence="2"/>
<dbReference type="SUPFAM" id="SSF57850">
    <property type="entry name" value="RING/U-box"/>
    <property type="match status" value="1"/>
</dbReference>
<keyword evidence="3" id="KW-0132">Cell division</keyword>
<evidence type="ECO:0000256" key="16">
    <source>
        <dbReference type="ARBA" id="ARBA00023242"/>
    </source>
</evidence>
<evidence type="ECO:0000256" key="7">
    <source>
        <dbReference type="ARBA" id="ARBA00022776"/>
    </source>
</evidence>
<protein>
    <recommendedName>
        <fullName evidence="2">ubiquitinyl hydrolase 1</fullName>
        <ecNumber evidence="2">3.4.19.12</ecNumber>
    </recommendedName>
</protein>
<evidence type="ECO:0000256" key="14">
    <source>
        <dbReference type="ARBA" id="ARBA00023159"/>
    </source>
</evidence>
<evidence type="ECO:0000256" key="1">
    <source>
        <dbReference type="ARBA" id="ARBA00000707"/>
    </source>
</evidence>
<dbReference type="GO" id="GO:0051301">
    <property type="term" value="P:cell division"/>
    <property type="evidence" value="ECO:0007669"/>
    <property type="project" value="UniProtKB-KW"/>
</dbReference>
<evidence type="ECO:0000256" key="8">
    <source>
        <dbReference type="ARBA" id="ARBA00022786"/>
    </source>
</evidence>
<feature type="domain" description="USP" evidence="21">
    <location>
        <begin position="285"/>
        <end position="1000"/>
    </location>
</feature>
<name>A0AAD1QY32_PELCU</name>
<reference evidence="23" key="1">
    <citation type="submission" date="2022-03" db="EMBL/GenBank/DDBJ databases">
        <authorList>
            <person name="Alioto T."/>
            <person name="Alioto T."/>
            <person name="Gomez Garrido J."/>
        </authorList>
    </citation>
    <scope>NUCLEOTIDE SEQUENCE</scope>
</reference>
<keyword evidence="10" id="KW-0788">Thiol protease</keyword>
<dbReference type="Proteomes" id="UP001295444">
    <property type="component" value="Chromosome 01"/>
</dbReference>
<dbReference type="PANTHER" id="PTHR21646:SF12">
    <property type="entry name" value="UBIQUITIN CARBOXYL-TERMINAL HYDROLASE 16"/>
    <property type="match status" value="1"/>
</dbReference>
<evidence type="ECO:0000259" key="21">
    <source>
        <dbReference type="PROSITE" id="PS50235"/>
    </source>
</evidence>
<evidence type="ECO:0000256" key="10">
    <source>
        <dbReference type="ARBA" id="ARBA00022807"/>
    </source>
</evidence>
<evidence type="ECO:0000256" key="19">
    <source>
        <dbReference type="PROSITE-ProRule" id="PRU00502"/>
    </source>
</evidence>
<feature type="compositionally biased region" description="Basic residues" evidence="20">
    <location>
        <begin position="525"/>
        <end position="544"/>
    </location>
</feature>
<dbReference type="AlphaFoldDB" id="A0AAD1QY32"/>
<keyword evidence="16" id="KW-0539">Nucleus</keyword>
<evidence type="ECO:0000256" key="2">
    <source>
        <dbReference type="ARBA" id="ARBA00012759"/>
    </source>
</evidence>
<keyword evidence="4" id="KW-0645">Protease</keyword>
<proteinExistence type="predicted"/>
<dbReference type="SMART" id="SM00290">
    <property type="entry name" value="ZnF_UBP"/>
    <property type="match status" value="1"/>
</dbReference>
<dbReference type="GO" id="GO:0006325">
    <property type="term" value="P:chromatin organization"/>
    <property type="evidence" value="ECO:0007669"/>
    <property type="project" value="UniProtKB-KW"/>
</dbReference>
<keyword evidence="12" id="KW-0156">Chromatin regulator</keyword>
<comment type="subunit">
    <text evidence="18">Homotetramer. Associates with late pre-40S ribosomes. Interacts with CEP78; promoting deubiquitination of tektins.</text>
</comment>
<evidence type="ECO:0000256" key="12">
    <source>
        <dbReference type="ARBA" id="ARBA00022853"/>
    </source>
</evidence>
<dbReference type="InterPro" id="IPR028889">
    <property type="entry name" value="USP"/>
</dbReference>
<keyword evidence="8" id="KW-0833">Ubl conjugation pathway</keyword>
<evidence type="ECO:0000256" key="4">
    <source>
        <dbReference type="ARBA" id="ARBA00022670"/>
    </source>
</evidence>
<dbReference type="PROSITE" id="PS50271">
    <property type="entry name" value="ZF_UBP"/>
    <property type="match status" value="1"/>
</dbReference>
<evidence type="ECO:0000256" key="20">
    <source>
        <dbReference type="SAM" id="MobiDB-lite"/>
    </source>
</evidence>
<dbReference type="GO" id="GO:0004843">
    <property type="term" value="F:cysteine-type deubiquitinase activity"/>
    <property type="evidence" value="ECO:0007669"/>
    <property type="project" value="UniProtKB-EC"/>
</dbReference>